<organism evidence="1 2">
    <name type="scientific">Aspergillus oryzae var. brunneus</name>
    <dbReference type="NCBI Taxonomy" id="332754"/>
    <lineage>
        <taxon>Eukaryota</taxon>
        <taxon>Fungi</taxon>
        <taxon>Dikarya</taxon>
        <taxon>Ascomycota</taxon>
        <taxon>Pezizomycotina</taxon>
        <taxon>Eurotiomycetes</taxon>
        <taxon>Eurotiomycetidae</taxon>
        <taxon>Eurotiales</taxon>
        <taxon>Aspergillaceae</taxon>
        <taxon>Aspergillus</taxon>
        <taxon>Aspergillus subgen. Circumdati</taxon>
    </lineage>
</organism>
<dbReference type="InterPro" id="IPR052078">
    <property type="entry name" value="Trehalose_Metab_GTase"/>
</dbReference>
<sequence>MWSRYVPKPRPGINSIIRKMQDSLEGLGERDDSITVDEEMCILQWVYENARRYWLCEDDPLQARSKGGADIVVIDDVPLTPAALLSKQTDPGRPVIFENRLQVQKGALQDASNFSTRPWNFLRERLKHVDLVVSQAPKELLPNIMPQKKVVYIPVSVDQ</sequence>
<evidence type="ECO:0000313" key="2">
    <source>
        <dbReference type="Proteomes" id="UP001165189"/>
    </source>
</evidence>
<proteinExistence type="predicted"/>
<dbReference type="PANTHER" id="PTHR47779">
    <property type="entry name" value="SYNTHASE (CCG-9), PUTATIVE (AFU_ORTHOLOGUE AFUA_3G12100)-RELATED"/>
    <property type="match status" value="1"/>
</dbReference>
<comment type="caution">
    <text evidence="1">The sequence shown here is derived from an EMBL/GenBank/DDBJ whole genome shotgun (WGS) entry which is preliminary data.</text>
</comment>
<reference evidence="1" key="1">
    <citation type="submission" date="2023-04" db="EMBL/GenBank/DDBJ databases">
        <title>Aspergillus oryzae var. brunneus NBRC 4377.</title>
        <authorList>
            <person name="Ichikawa N."/>
            <person name="Sato H."/>
            <person name="Tonouchi N."/>
        </authorList>
    </citation>
    <scope>NUCLEOTIDE SEQUENCE</scope>
    <source>
        <strain evidence="1">NBRC 4377</strain>
    </source>
</reference>
<keyword evidence="2" id="KW-1185">Reference proteome</keyword>
<evidence type="ECO:0000313" key="1">
    <source>
        <dbReference type="EMBL" id="GMG42447.1"/>
    </source>
</evidence>
<accession>A0ABQ6KCD6</accession>
<dbReference type="Gene3D" id="3.40.50.2000">
    <property type="entry name" value="Glycogen Phosphorylase B"/>
    <property type="match status" value="1"/>
</dbReference>
<dbReference type="PANTHER" id="PTHR47779:SF2">
    <property type="entry name" value="SHOCK TREHALOSE SYNTHASE, PUTATIVE (AFU_ORTHOLOGUE AFUA_5G14780)-RELATED"/>
    <property type="match status" value="1"/>
</dbReference>
<gene>
    <name evidence="1" type="ORF">Aory05_000157500</name>
</gene>
<protein>
    <submittedName>
        <fullName evidence="1">Unnamed protein product</fullName>
    </submittedName>
</protein>
<name>A0ABQ6KCD6_ASPOZ</name>
<dbReference type="EMBL" id="BSYB01000005">
    <property type="protein sequence ID" value="GMG42447.1"/>
    <property type="molecule type" value="Genomic_DNA"/>
</dbReference>
<dbReference type="Proteomes" id="UP001165189">
    <property type="component" value="Unassembled WGS sequence"/>
</dbReference>